<evidence type="ECO:0000313" key="4">
    <source>
        <dbReference type="EMBL" id="VBA31633.1"/>
    </source>
</evidence>
<name>A0A498PLU9_9MYCO</name>
<protein>
    <submittedName>
        <fullName evidence="4">Putative PPE family protein PPE47/PPE48</fullName>
    </submittedName>
</protein>
<accession>A0A498PLU9</accession>
<dbReference type="InterPro" id="IPR043641">
    <property type="entry name" value="PPE-PPW_C"/>
</dbReference>
<dbReference type="PANTHER" id="PTHR46766">
    <property type="entry name" value="GLUTAMINE-RICH PROTEIN 2"/>
    <property type="match status" value="1"/>
</dbReference>
<comment type="similarity">
    <text evidence="1">Belongs to the mycobacterial PPE family.</text>
</comment>
<dbReference type="AlphaFoldDB" id="A0A498PLU9"/>
<proteinExistence type="inferred from homology"/>
<dbReference type="Gene3D" id="1.20.1260.20">
    <property type="entry name" value="PPE superfamily"/>
    <property type="match status" value="1"/>
</dbReference>
<dbReference type="SUPFAM" id="SSF140459">
    <property type="entry name" value="PE/PPE dimer-like"/>
    <property type="match status" value="1"/>
</dbReference>
<dbReference type="GO" id="GO:0052572">
    <property type="term" value="P:response to host immune response"/>
    <property type="evidence" value="ECO:0007669"/>
    <property type="project" value="TreeGrafter"/>
</dbReference>
<dbReference type="EMBL" id="UPHP01000001">
    <property type="protein sequence ID" value="VBA31633.1"/>
    <property type="molecule type" value="Genomic_DNA"/>
</dbReference>
<dbReference type="Pfam" id="PF00823">
    <property type="entry name" value="PPE"/>
    <property type="match status" value="1"/>
</dbReference>
<keyword evidence="5" id="KW-1185">Reference proteome</keyword>
<dbReference type="Proteomes" id="UP000273307">
    <property type="component" value="Unassembled WGS sequence"/>
</dbReference>
<dbReference type="PANTHER" id="PTHR46766:SF1">
    <property type="entry name" value="GLUTAMINE-RICH PROTEIN 2"/>
    <property type="match status" value="1"/>
</dbReference>
<gene>
    <name evidence="4" type="ORF">LAUMK136_00110</name>
</gene>
<evidence type="ECO:0000256" key="1">
    <source>
        <dbReference type="ARBA" id="ARBA00010652"/>
    </source>
</evidence>
<evidence type="ECO:0000259" key="3">
    <source>
        <dbReference type="Pfam" id="PF18878"/>
    </source>
</evidence>
<evidence type="ECO:0000313" key="5">
    <source>
        <dbReference type="Proteomes" id="UP000273307"/>
    </source>
</evidence>
<dbReference type="InterPro" id="IPR038332">
    <property type="entry name" value="PPE_sf"/>
</dbReference>
<reference evidence="4 5" key="1">
    <citation type="submission" date="2018-09" db="EMBL/GenBank/DDBJ databases">
        <authorList>
            <person name="Tagini F."/>
        </authorList>
    </citation>
    <scope>NUCLEOTIDE SEQUENCE [LARGE SCALE GENOMIC DNA]</scope>
    <source>
        <strain evidence="4 5">MK136</strain>
    </source>
</reference>
<feature type="domain" description="PPE" evidence="2">
    <location>
        <begin position="12"/>
        <end position="174"/>
    </location>
</feature>
<feature type="domain" description="PPE-PPW subfamily C-terminal" evidence="3">
    <location>
        <begin position="369"/>
        <end position="409"/>
    </location>
</feature>
<dbReference type="Pfam" id="PF18878">
    <property type="entry name" value="PPE-PPW"/>
    <property type="match status" value="1"/>
</dbReference>
<organism evidence="4 5">
    <name type="scientific">Mycobacterium attenuatum</name>
    <dbReference type="NCBI Taxonomy" id="2341086"/>
    <lineage>
        <taxon>Bacteria</taxon>
        <taxon>Bacillati</taxon>
        <taxon>Actinomycetota</taxon>
        <taxon>Actinomycetes</taxon>
        <taxon>Mycobacteriales</taxon>
        <taxon>Mycobacteriaceae</taxon>
        <taxon>Mycobacterium</taxon>
    </lineage>
</organism>
<sequence>MTLRVVLGTPVWMATPPEVHSALLSSGPGPGALYAAATAWTALSAEYSSVAAELTTMLDMVARDAWQGFSGERCVDAHLPYLAWLVKASADSARVAAQHEVTAAAYVSALDAMPTLAELAGNHAMHAVLVATNFFGINTIPIAVNEADYMRMWIHAATTMCVYEAVTATALASVPQPAPAPVVEKPGAGSELASQAGALVGAGGVGIHWNVLVELVVHLLYLWELWSACVDFCTWGMHEAVMFLVHPIVDVLQKINGFLADPFTILLQWAPQIYALAYQAFHTWPMLGAALATAASGSMALPFALPAGVLPAIASLAGIGALPAGGAVAASVEAMPQLGALAGVPEAKLASTGAAGYVGASVAAVDPAQDAGAPGFAGGDALSRPAGLTMVIGDEFGDSARAPMLPATWGAQCAGVTGR</sequence>
<evidence type="ECO:0000259" key="2">
    <source>
        <dbReference type="Pfam" id="PF00823"/>
    </source>
</evidence>
<dbReference type="InterPro" id="IPR000030">
    <property type="entry name" value="PPE_dom"/>
</dbReference>